<evidence type="ECO:0000313" key="2">
    <source>
        <dbReference type="EMBL" id="VEL09861.1"/>
    </source>
</evidence>
<proteinExistence type="predicted"/>
<feature type="region of interest" description="Disordered" evidence="1">
    <location>
        <begin position="131"/>
        <end position="156"/>
    </location>
</feature>
<dbReference type="AlphaFoldDB" id="A0A3S5B0N7"/>
<comment type="caution">
    <text evidence="2">The sequence shown here is derived from an EMBL/GenBank/DDBJ whole genome shotgun (WGS) entry which is preliminary data.</text>
</comment>
<reference evidence="2" key="1">
    <citation type="submission" date="2018-11" db="EMBL/GenBank/DDBJ databases">
        <authorList>
            <consortium name="Pathogen Informatics"/>
        </authorList>
    </citation>
    <scope>NUCLEOTIDE SEQUENCE</scope>
</reference>
<accession>A0A3S5B0N7</accession>
<organism evidence="2 3">
    <name type="scientific">Protopolystoma xenopodis</name>
    <dbReference type="NCBI Taxonomy" id="117903"/>
    <lineage>
        <taxon>Eukaryota</taxon>
        <taxon>Metazoa</taxon>
        <taxon>Spiralia</taxon>
        <taxon>Lophotrochozoa</taxon>
        <taxon>Platyhelminthes</taxon>
        <taxon>Monogenea</taxon>
        <taxon>Polyopisthocotylea</taxon>
        <taxon>Polystomatidea</taxon>
        <taxon>Polystomatidae</taxon>
        <taxon>Protopolystoma</taxon>
    </lineage>
</organism>
<protein>
    <submittedName>
        <fullName evidence="2">Uncharacterized protein</fullName>
    </submittedName>
</protein>
<dbReference type="Proteomes" id="UP000784294">
    <property type="component" value="Unassembled WGS sequence"/>
</dbReference>
<name>A0A3S5B0N7_9PLAT</name>
<dbReference type="EMBL" id="CAAALY010007431">
    <property type="protein sequence ID" value="VEL09861.1"/>
    <property type="molecule type" value="Genomic_DNA"/>
</dbReference>
<dbReference type="OrthoDB" id="261426at2759"/>
<gene>
    <name evidence="2" type="ORF">PXEA_LOCUS3301</name>
</gene>
<evidence type="ECO:0000256" key="1">
    <source>
        <dbReference type="SAM" id="MobiDB-lite"/>
    </source>
</evidence>
<evidence type="ECO:0000313" key="3">
    <source>
        <dbReference type="Proteomes" id="UP000784294"/>
    </source>
</evidence>
<keyword evidence="3" id="KW-1185">Reference proteome</keyword>
<sequence>MPIMLFLVNPPGIAVLDKNMSLLTQGTLSNLFSERHTGQGSLTRPQSSVLPKALDLFELGLQDLKPDVHDGMMTIDPWPAHTSSRFRGTTQVAMPKNNRLLFQPEKQSKQQPAYKPKFLEILESKIAKDKTRYHVDDTSPSPLKLQPPHKLLGQTI</sequence>